<dbReference type="RefSeq" id="WP_145944369.1">
    <property type="nucleotide sequence ID" value="NZ_CP017641.1"/>
</dbReference>
<sequence>MPSPVERILLLTHELCFRGSSILALRLAQGLEANRIETVVLCTHRSPLDANLTNNVRIIDVPGYTMPIWGRVVHRTVLQNLIDQPPDVIHVQGPKLLPQAIWLGRTLERPVVLSLTDQCEAARIVLPSQANVCRAIACISDSVKAALPSRLEQIEQRVILPGVPFDLERRDAPLLEEGRDPVVGMAGPLEAIKGGSFFLRACHRVIEAGVSIRIVVTGSGPEGKNLRRLATSLELDPCVTFVDDGIAMSAYLSAIDIFCLPSLQQGFGVIMLQAMALGRPVIASGVGGILSIIEDEKCGLIVPPSDSRALADHILELLRDPEKARRLAIAGKNLVEDRFTTERMVNETIALYNDVAKTESTSVASIPIATAKDGVA</sequence>
<dbReference type="Proteomes" id="UP000187735">
    <property type="component" value="Chromosome"/>
</dbReference>
<evidence type="ECO:0000259" key="1">
    <source>
        <dbReference type="Pfam" id="PF13439"/>
    </source>
</evidence>
<feature type="domain" description="Glycosyltransferase subfamily 4-like N-terminal" evidence="1">
    <location>
        <begin position="19"/>
        <end position="164"/>
    </location>
</feature>
<dbReference type="KEGG" id="fmr:Fuma_05031"/>
<dbReference type="AlphaFoldDB" id="A0A1P8WMT8"/>
<keyword evidence="2" id="KW-0328">Glycosyltransferase</keyword>
<name>A0A1P8WMT8_9PLAN</name>
<dbReference type="GO" id="GO:0016757">
    <property type="term" value="F:glycosyltransferase activity"/>
    <property type="evidence" value="ECO:0007669"/>
    <property type="project" value="UniProtKB-KW"/>
</dbReference>
<accession>A0A1P8WMT8</accession>
<keyword evidence="3" id="KW-1185">Reference proteome</keyword>
<dbReference type="EC" id="2.4.1.-" evidence="2"/>
<reference evidence="2 3" key="1">
    <citation type="journal article" date="2016" name="Front. Microbiol.">
        <title>Fuerstia marisgermanicae gen. nov., sp. nov., an Unusual Member of the Phylum Planctomycetes from the German Wadden Sea.</title>
        <authorList>
            <person name="Kohn T."/>
            <person name="Heuer A."/>
            <person name="Jogler M."/>
            <person name="Vollmers J."/>
            <person name="Boedeker C."/>
            <person name="Bunk B."/>
            <person name="Rast P."/>
            <person name="Borchert D."/>
            <person name="Glockner I."/>
            <person name="Freese H.M."/>
            <person name="Klenk H.P."/>
            <person name="Overmann J."/>
            <person name="Kaster A.K."/>
            <person name="Rohde M."/>
            <person name="Wiegand S."/>
            <person name="Jogler C."/>
        </authorList>
    </citation>
    <scope>NUCLEOTIDE SEQUENCE [LARGE SCALE GENOMIC DNA]</scope>
    <source>
        <strain evidence="2 3">NH11</strain>
    </source>
</reference>
<dbReference type="EMBL" id="CP017641">
    <property type="protein sequence ID" value="APZ95373.1"/>
    <property type="molecule type" value="Genomic_DNA"/>
</dbReference>
<dbReference type="STRING" id="1891926.Fuma_05031"/>
<dbReference type="InterPro" id="IPR028098">
    <property type="entry name" value="Glyco_trans_4-like_N"/>
</dbReference>
<dbReference type="SUPFAM" id="SSF53756">
    <property type="entry name" value="UDP-Glycosyltransferase/glycogen phosphorylase"/>
    <property type="match status" value="1"/>
</dbReference>
<dbReference type="CDD" id="cd03801">
    <property type="entry name" value="GT4_PimA-like"/>
    <property type="match status" value="1"/>
</dbReference>
<keyword evidence="2" id="KW-0808">Transferase</keyword>
<organism evidence="2 3">
    <name type="scientific">Fuerstiella marisgermanici</name>
    <dbReference type="NCBI Taxonomy" id="1891926"/>
    <lineage>
        <taxon>Bacteria</taxon>
        <taxon>Pseudomonadati</taxon>
        <taxon>Planctomycetota</taxon>
        <taxon>Planctomycetia</taxon>
        <taxon>Planctomycetales</taxon>
        <taxon>Planctomycetaceae</taxon>
        <taxon>Fuerstiella</taxon>
    </lineage>
</organism>
<dbReference type="Pfam" id="PF13692">
    <property type="entry name" value="Glyco_trans_1_4"/>
    <property type="match status" value="1"/>
</dbReference>
<evidence type="ECO:0000313" key="2">
    <source>
        <dbReference type="EMBL" id="APZ95373.1"/>
    </source>
</evidence>
<dbReference type="Pfam" id="PF13439">
    <property type="entry name" value="Glyco_transf_4"/>
    <property type="match status" value="1"/>
</dbReference>
<dbReference type="OrthoDB" id="9775208at2"/>
<gene>
    <name evidence="2" type="primary">kanE_2</name>
    <name evidence="2" type="ORF">Fuma_05031</name>
</gene>
<protein>
    <submittedName>
        <fullName evidence="2">Glycosyltransferase KanE</fullName>
        <ecNumber evidence="2">2.4.1.-</ecNumber>
    </submittedName>
</protein>
<evidence type="ECO:0000313" key="3">
    <source>
        <dbReference type="Proteomes" id="UP000187735"/>
    </source>
</evidence>
<proteinExistence type="predicted"/>
<dbReference type="PANTHER" id="PTHR12526">
    <property type="entry name" value="GLYCOSYLTRANSFERASE"/>
    <property type="match status" value="1"/>
</dbReference>
<dbReference type="Gene3D" id="3.40.50.2000">
    <property type="entry name" value="Glycogen Phosphorylase B"/>
    <property type="match status" value="2"/>
</dbReference>